<dbReference type="InterPro" id="IPR005240">
    <property type="entry name" value="DUF389"/>
</dbReference>
<dbReference type="PANTHER" id="PTHR20992">
    <property type="entry name" value="AT15442P-RELATED"/>
    <property type="match status" value="1"/>
</dbReference>
<dbReference type="EMBL" id="QWLM01000001">
    <property type="protein sequence ID" value="RHW48017.1"/>
    <property type="molecule type" value="Genomic_DNA"/>
</dbReference>
<dbReference type="Proteomes" id="UP000285376">
    <property type="component" value="Unassembled WGS sequence"/>
</dbReference>
<evidence type="ECO:0000313" key="3">
    <source>
        <dbReference type="Proteomes" id="UP000285376"/>
    </source>
</evidence>
<reference evidence="2 3" key="1">
    <citation type="submission" date="2018-08" db="EMBL/GenBank/DDBJ databases">
        <title>Whole genome sequence analysis of Dermacoccus abyssi bacteria isolated from Deep Mariana trench Micromonospora spp reveals genes involved in the environmental adaptation and production of secondary metabolites.</title>
        <authorList>
            <person name="Abdel-Mageed W.M."/>
            <person name="Lehri B."/>
            <person name="Nouioui I."/>
            <person name="Goodfellow I."/>
            <person name="Jaspars M."/>
            <person name="Karlyshev A."/>
        </authorList>
    </citation>
    <scope>NUCLEOTIDE SEQUENCE [LARGE SCALE GENOMIC DNA]</scope>
    <source>
        <strain evidence="2 3">MT1.1</strain>
    </source>
</reference>
<dbReference type="AlphaFoldDB" id="A0A417ZBJ4"/>
<gene>
    <name evidence="2" type="ORF">D1832_00840</name>
</gene>
<dbReference type="RefSeq" id="WP_118912211.1">
    <property type="nucleotide sequence ID" value="NZ_CBCRVH010000001.1"/>
</dbReference>
<accession>A0A417ZBJ4</accession>
<feature type="transmembrane region" description="Helical" evidence="1">
    <location>
        <begin position="141"/>
        <end position="164"/>
    </location>
</feature>
<feature type="transmembrane region" description="Helical" evidence="1">
    <location>
        <begin position="176"/>
        <end position="201"/>
    </location>
</feature>
<proteinExistence type="predicted"/>
<feature type="transmembrane region" description="Helical" evidence="1">
    <location>
        <begin position="247"/>
        <end position="269"/>
    </location>
</feature>
<comment type="caution">
    <text evidence="2">The sequence shown here is derived from an EMBL/GenBank/DDBJ whole genome shotgun (WGS) entry which is preliminary data.</text>
</comment>
<protein>
    <submittedName>
        <fullName evidence="2">DUF389 domain-containing protein</fullName>
    </submittedName>
</protein>
<feature type="transmembrane region" description="Helical" evidence="1">
    <location>
        <begin position="221"/>
        <end position="240"/>
    </location>
</feature>
<feature type="transmembrane region" description="Helical" evidence="1">
    <location>
        <begin position="117"/>
        <end position="135"/>
    </location>
</feature>
<feature type="transmembrane region" description="Helical" evidence="1">
    <location>
        <begin position="281"/>
        <end position="303"/>
    </location>
</feature>
<evidence type="ECO:0000313" key="2">
    <source>
        <dbReference type="EMBL" id="RHW48017.1"/>
    </source>
</evidence>
<keyword evidence="1" id="KW-1133">Transmembrane helix</keyword>
<name>A0A417ZBJ4_9MICO</name>
<dbReference type="PANTHER" id="PTHR20992:SF9">
    <property type="entry name" value="AT15442P-RELATED"/>
    <property type="match status" value="1"/>
</dbReference>
<evidence type="ECO:0000256" key="1">
    <source>
        <dbReference type="SAM" id="Phobius"/>
    </source>
</evidence>
<sequence length="324" mass="34618">MLMHLRLTVPSALSSQVRTRLVDDEAVTNVTISPGAVLKPEGDLIEADVAREAVSFVIDDLTDMGLGDSGGIVLSEPLATPFQRASSVERAAHGDPDDAVIWRLLVERAKGASHITVNYLAFLVIATALASIAVLTDSSVLVVGAMVVGPEFAAVSATCVGLAMREWLLAGRSFALLVWTFCAAIAVITVLAWVGLHVGLFDADMVTRERPQTNFIWRPDKWSFIVALLAGAAGVLAMAIDKSSAMVGVFISVTTVPAAGNVALGLAIWDWQEIRGSLAQLGLNIAGMLIAGVVTLVVERLVWRQLGEESRFTLTQRHFNRAHR</sequence>
<organism evidence="2 3">
    <name type="scientific">Dermacoccus abyssi</name>
    <dbReference type="NCBI Taxonomy" id="322596"/>
    <lineage>
        <taxon>Bacteria</taxon>
        <taxon>Bacillati</taxon>
        <taxon>Actinomycetota</taxon>
        <taxon>Actinomycetes</taxon>
        <taxon>Micrococcales</taxon>
        <taxon>Dermacoccaceae</taxon>
        <taxon>Dermacoccus</taxon>
    </lineage>
</organism>
<dbReference type="Pfam" id="PF04087">
    <property type="entry name" value="DUF389"/>
    <property type="match status" value="1"/>
</dbReference>
<keyword evidence="1" id="KW-0472">Membrane</keyword>
<keyword evidence="1" id="KW-0812">Transmembrane</keyword>